<evidence type="ECO:0000313" key="3">
    <source>
        <dbReference type="Proteomes" id="UP001552299"/>
    </source>
</evidence>
<accession>A0ABD0U7S7</accession>
<proteinExistence type="predicted"/>
<dbReference type="AlphaFoldDB" id="A0ABD0U7S7"/>
<dbReference type="EMBL" id="JANQDX010000018">
    <property type="protein sequence ID" value="KAL0906396.1"/>
    <property type="molecule type" value="Genomic_DNA"/>
</dbReference>
<comment type="caution">
    <text evidence="2">The sequence shown here is derived from an EMBL/GenBank/DDBJ whole genome shotgun (WGS) entry which is preliminary data.</text>
</comment>
<evidence type="ECO:0000256" key="1">
    <source>
        <dbReference type="SAM" id="MobiDB-lite"/>
    </source>
</evidence>
<organism evidence="2 3">
    <name type="scientific">Dendrobium thyrsiflorum</name>
    <name type="common">Pinecone-like raceme dendrobium</name>
    <name type="synonym">Orchid</name>
    <dbReference type="NCBI Taxonomy" id="117978"/>
    <lineage>
        <taxon>Eukaryota</taxon>
        <taxon>Viridiplantae</taxon>
        <taxon>Streptophyta</taxon>
        <taxon>Embryophyta</taxon>
        <taxon>Tracheophyta</taxon>
        <taxon>Spermatophyta</taxon>
        <taxon>Magnoliopsida</taxon>
        <taxon>Liliopsida</taxon>
        <taxon>Asparagales</taxon>
        <taxon>Orchidaceae</taxon>
        <taxon>Epidendroideae</taxon>
        <taxon>Malaxideae</taxon>
        <taxon>Dendrobiinae</taxon>
        <taxon>Dendrobium</taxon>
    </lineage>
</organism>
<gene>
    <name evidence="2" type="ORF">M5K25_024888</name>
</gene>
<sequence>MASKRVDVLEGKMEQFKSYMKEKFSTMEGRCSSMEGRLSSMENRLGGIQEMMRKLLKMQSKTLPAVPMANSNQYLTKIPLAESKGKEIEREDFNEESFFHQEPPPEAPIRSGSRFPNEGTEMREFLVEVVGGRPLWEAFQARGVGRQRRRGSRATS</sequence>
<evidence type="ECO:0000313" key="2">
    <source>
        <dbReference type="EMBL" id="KAL0906396.1"/>
    </source>
</evidence>
<feature type="region of interest" description="Disordered" evidence="1">
    <location>
        <begin position="95"/>
        <end position="117"/>
    </location>
</feature>
<name>A0ABD0U7S7_DENTH</name>
<dbReference type="Proteomes" id="UP001552299">
    <property type="component" value="Unassembled WGS sequence"/>
</dbReference>
<reference evidence="2 3" key="1">
    <citation type="journal article" date="2024" name="Plant Biotechnol. J.">
        <title>Dendrobium thyrsiflorum genome and its molecular insights into genes involved in important horticultural traits.</title>
        <authorList>
            <person name="Chen B."/>
            <person name="Wang J.Y."/>
            <person name="Zheng P.J."/>
            <person name="Li K.L."/>
            <person name="Liang Y.M."/>
            <person name="Chen X.F."/>
            <person name="Zhang C."/>
            <person name="Zhao X."/>
            <person name="He X."/>
            <person name="Zhang G.Q."/>
            <person name="Liu Z.J."/>
            <person name="Xu Q."/>
        </authorList>
    </citation>
    <scope>NUCLEOTIDE SEQUENCE [LARGE SCALE GENOMIC DNA]</scope>
    <source>
        <strain evidence="2">GZMU011</strain>
    </source>
</reference>
<protein>
    <submittedName>
        <fullName evidence="2">Uncharacterized protein</fullName>
    </submittedName>
</protein>
<keyword evidence="3" id="KW-1185">Reference proteome</keyword>